<sequence length="82" mass="8662">MPPRPERPPMWAAILTCICAGGGLILNDRMVDDPNAFILALLMASVAIGTVAWRVWGKETAVGCVSLSRSTSQGLGAEQQPP</sequence>
<keyword evidence="3" id="KW-1185">Reference proteome</keyword>
<evidence type="ECO:0000313" key="2">
    <source>
        <dbReference type="EMBL" id="MBB5364496.1"/>
    </source>
</evidence>
<gene>
    <name evidence="2" type="ORF">HNQ08_003608</name>
</gene>
<feature type="transmembrane region" description="Helical" evidence="1">
    <location>
        <begin position="12"/>
        <end position="30"/>
    </location>
</feature>
<dbReference type="AlphaFoldDB" id="A0A7W8JZ86"/>
<dbReference type="Proteomes" id="UP000552709">
    <property type="component" value="Unassembled WGS sequence"/>
</dbReference>
<evidence type="ECO:0000256" key="1">
    <source>
        <dbReference type="SAM" id="Phobius"/>
    </source>
</evidence>
<feature type="transmembrane region" description="Helical" evidence="1">
    <location>
        <begin position="36"/>
        <end position="56"/>
    </location>
</feature>
<keyword evidence="1" id="KW-0472">Membrane</keyword>
<comment type="caution">
    <text evidence="2">The sequence shown here is derived from an EMBL/GenBank/DDBJ whole genome shotgun (WGS) entry which is preliminary data.</text>
</comment>
<name>A0A7W8JZ86_9DEIO</name>
<dbReference type="RefSeq" id="WP_184134936.1">
    <property type="nucleotide sequence ID" value="NZ_JACHFL010000010.1"/>
</dbReference>
<reference evidence="2 3" key="1">
    <citation type="submission" date="2020-08" db="EMBL/GenBank/DDBJ databases">
        <title>Genomic Encyclopedia of Type Strains, Phase IV (KMG-IV): sequencing the most valuable type-strain genomes for metagenomic binning, comparative biology and taxonomic classification.</title>
        <authorList>
            <person name="Goeker M."/>
        </authorList>
    </citation>
    <scope>NUCLEOTIDE SEQUENCE [LARGE SCALE GENOMIC DNA]</scope>
    <source>
        <strain evidence="2 3">DSM 27939</strain>
    </source>
</reference>
<dbReference type="EMBL" id="JACHFL010000010">
    <property type="protein sequence ID" value="MBB5364496.1"/>
    <property type="molecule type" value="Genomic_DNA"/>
</dbReference>
<protein>
    <submittedName>
        <fullName evidence="2">Uncharacterized protein</fullName>
    </submittedName>
</protein>
<keyword evidence="1" id="KW-0812">Transmembrane</keyword>
<organism evidence="2 3">
    <name type="scientific">Deinococcus humi</name>
    <dbReference type="NCBI Taxonomy" id="662880"/>
    <lineage>
        <taxon>Bacteria</taxon>
        <taxon>Thermotogati</taxon>
        <taxon>Deinococcota</taxon>
        <taxon>Deinococci</taxon>
        <taxon>Deinococcales</taxon>
        <taxon>Deinococcaceae</taxon>
        <taxon>Deinococcus</taxon>
    </lineage>
</organism>
<proteinExistence type="predicted"/>
<accession>A0A7W8JZ86</accession>
<keyword evidence="1" id="KW-1133">Transmembrane helix</keyword>
<evidence type="ECO:0000313" key="3">
    <source>
        <dbReference type="Proteomes" id="UP000552709"/>
    </source>
</evidence>